<sequence length="184" mass="21342">MREIIYFFILITAFSCSSSVLYSELTHDDGVSFYNEKKFSGVAIEKDKFDNIRVEKLYNEGINLSTKLFDSKGNIESEWIYATSNILVTRFFDSGKVESKEVFDRSLVRNGKSISFYRNGNKKSEWNFRDGLRDGIQKNYFANGKLSDEREMSNGNENGFTRIYNREGELLKEIFFKNGIATKI</sequence>
<protein>
    <submittedName>
        <fullName evidence="1">Uncharacterized protein</fullName>
    </submittedName>
</protein>
<dbReference type="Gene3D" id="3.90.930.1">
    <property type="match status" value="1"/>
</dbReference>
<evidence type="ECO:0000313" key="1">
    <source>
        <dbReference type="EMBL" id="SUZ47950.1"/>
    </source>
</evidence>
<dbReference type="Pfam" id="PF07661">
    <property type="entry name" value="MORN_2"/>
    <property type="match status" value="2"/>
</dbReference>
<dbReference type="SUPFAM" id="SSF82185">
    <property type="entry name" value="Histone H3 K4-specific methyltransferase SET7/9 N-terminal domain"/>
    <property type="match status" value="1"/>
</dbReference>
<dbReference type="AlphaFoldDB" id="A0A381N022"/>
<accession>A0A381N022</accession>
<name>A0A381N022_9ZZZZ</name>
<dbReference type="EMBL" id="UINC01000044">
    <property type="protein sequence ID" value="SUZ47950.1"/>
    <property type="molecule type" value="Genomic_DNA"/>
</dbReference>
<gene>
    <name evidence="1" type="ORF">METZ01_LOCUS804</name>
</gene>
<reference evidence="1" key="1">
    <citation type="submission" date="2018-05" db="EMBL/GenBank/DDBJ databases">
        <authorList>
            <person name="Lanie J.A."/>
            <person name="Ng W.-L."/>
            <person name="Kazmierczak K.M."/>
            <person name="Andrzejewski T.M."/>
            <person name="Davidsen T.M."/>
            <person name="Wayne K.J."/>
            <person name="Tettelin H."/>
            <person name="Glass J.I."/>
            <person name="Rusch D."/>
            <person name="Podicherti R."/>
            <person name="Tsui H.-C.T."/>
            <person name="Winkler M.E."/>
        </authorList>
    </citation>
    <scope>NUCLEOTIDE SEQUENCE</scope>
</reference>
<proteinExistence type="predicted"/>
<dbReference type="PROSITE" id="PS51257">
    <property type="entry name" value="PROKAR_LIPOPROTEIN"/>
    <property type="match status" value="1"/>
</dbReference>
<organism evidence="1">
    <name type="scientific">marine metagenome</name>
    <dbReference type="NCBI Taxonomy" id="408172"/>
    <lineage>
        <taxon>unclassified sequences</taxon>
        <taxon>metagenomes</taxon>
        <taxon>ecological metagenomes</taxon>
    </lineage>
</organism>
<dbReference type="InterPro" id="IPR011652">
    <property type="entry name" value="MORN_2"/>
</dbReference>